<dbReference type="EMBL" id="JBAMIC010000007">
    <property type="protein sequence ID" value="KAK7105742.1"/>
    <property type="molecule type" value="Genomic_DNA"/>
</dbReference>
<feature type="domain" description="EGF-like" evidence="7">
    <location>
        <begin position="209"/>
        <end position="245"/>
    </location>
</feature>
<dbReference type="InterPro" id="IPR000742">
    <property type="entry name" value="EGF"/>
</dbReference>
<sequence length="638" mass="67219">MVAVCLVVLVLGVTSLAQAQQCTYTDETNLAGEQRLANTVPGVTVNLMDCKAKCDQTPGCVALDFGLPQCNLFFTIPLTSAFSMRIFSVRTCLTVDPCEPDPCQNGGSCQSQGEISTCSCPPLYTGNVCETAEAQQCTYTDETNLGGEPRLANTVPGVTVNLMDCKAKCDQTPGCVALDFVFPQCNLFFTIPLTSAFAMRIFSVRTCLTVDPCEPDPCQNGGSCQSQGEISICSCPPLYTGNVCETAVDPCEPDPCQNGGSCQSQGEISTCSCPPLYTGNVCETAVPQTPCATCPLHRFCAPEASCTQQGCACPTGSRGDPYLLCVPENQAFCELFGDPHLKTFGGEHGPVSIPCVYRVASFFSRDTSVPNTDTYCKVVVSAANSPEPVRGQYYVTAVKVTVSKVTGPDPSNPTSESDSTVYTTSSDSITNVRANSTASAWTVNGTPQLPVEPTYQPLTNTAKLTIPSCDVTVAFKAFNTTQTVQTRLPGLAVATPSNTTVWVDADFPNTLCSSPQGADPLGQRQTEWSQSAQHVAVYGVLVQQLTNPDTIPGYNSTGCEAAVAQFGSCAQGKKNSAVQTCAPLVAKSSLANCLPSPVIKVLANCLKYQCSQDNAACGELKAAAAICPELTTFVPLNC</sequence>
<dbReference type="GO" id="GO:0005112">
    <property type="term" value="F:Notch binding"/>
    <property type="evidence" value="ECO:0007669"/>
    <property type="project" value="TreeGrafter"/>
</dbReference>
<name>A0AAN9BHT0_9CAEN</name>
<keyword evidence="1 4" id="KW-0245">EGF-like domain</keyword>
<keyword evidence="3" id="KW-0677">Repeat</keyword>
<evidence type="ECO:0000313" key="8">
    <source>
        <dbReference type="EMBL" id="KAK7105742.1"/>
    </source>
</evidence>
<dbReference type="CDD" id="cd00054">
    <property type="entry name" value="EGF_CA"/>
    <property type="match status" value="3"/>
</dbReference>
<evidence type="ECO:0000256" key="2">
    <source>
        <dbReference type="ARBA" id="ARBA00022729"/>
    </source>
</evidence>
<dbReference type="GO" id="GO:0007219">
    <property type="term" value="P:Notch signaling pathway"/>
    <property type="evidence" value="ECO:0007669"/>
    <property type="project" value="TreeGrafter"/>
</dbReference>
<keyword evidence="9" id="KW-1185">Reference proteome</keyword>
<evidence type="ECO:0000256" key="3">
    <source>
        <dbReference type="ARBA" id="ARBA00022737"/>
    </source>
</evidence>
<evidence type="ECO:0000259" key="7">
    <source>
        <dbReference type="PROSITE" id="PS50026"/>
    </source>
</evidence>
<feature type="disulfide bond" evidence="4">
    <location>
        <begin position="235"/>
        <end position="244"/>
    </location>
</feature>
<organism evidence="8 9">
    <name type="scientific">Littorina saxatilis</name>
    <dbReference type="NCBI Taxonomy" id="31220"/>
    <lineage>
        <taxon>Eukaryota</taxon>
        <taxon>Metazoa</taxon>
        <taxon>Spiralia</taxon>
        <taxon>Lophotrochozoa</taxon>
        <taxon>Mollusca</taxon>
        <taxon>Gastropoda</taxon>
        <taxon>Caenogastropoda</taxon>
        <taxon>Littorinimorpha</taxon>
        <taxon>Littorinoidea</taxon>
        <taxon>Littorinidae</taxon>
        <taxon>Littorina</taxon>
    </lineage>
</organism>
<reference evidence="8 9" key="1">
    <citation type="submission" date="2024-02" db="EMBL/GenBank/DDBJ databases">
        <title>Chromosome-scale genome assembly of the rough periwinkle Littorina saxatilis.</title>
        <authorList>
            <person name="De Jode A."/>
            <person name="Faria R."/>
            <person name="Formenti G."/>
            <person name="Sims Y."/>
            <person name="Smith T.P."/>
            <person name="Tracey A."/>
            <person name="Wood J.M.D."/>
            <person name="Zagrodzka Z.B."/>
            <person name="Johannesson K."/>
            <person name="Butlin R.K."/>
            <person name="Leder E.H."/>
        </authorList>
    </citation>
    <scope>NUCLEOTIDE SEQUENCE [LARGE SCALE GENOMIC DNA]</scope>
    <source>
        <strain evidence="8">Snail1</strain>
        <tissue evidence="8">Muscle</tissue>
    </source>
</reference>
<gene>
    <name evidence="8" type="ORF">V1264_017082</name>
</gene>
<feature type="signal peptide" evidence="6">
    <location>
        <begin position="1"/>
        <end position="19"/>
    </location>
</feature>
<dbReference type="SMART" id="SM00181">
    <property type="entry name" value="EGF"/>
    <property type="match status" value="3"/>
</dbReference>
<dbReference type="Gene3D" id="2.10.25.10">
    <property type="entry name" value="Laminin"/>
    <property type="match status" value="3"/>
</dbReference>
<dbReference type="PANTHER" id="PTHR12916">
    <property type="entry name" value="CYTOCHROME C OXIDASE POLYPEPTIDE VIC-2"/>
    <property type="match status" value="1"/>
</dbReference>
<protein>
    <recommendedName>
        <fullName evidence="7">EGF-like domain-containing protein</fullName>
    </recommendedName>
</protein>
<dbReference type="Proteomes" id="UP001374579">
    <property type="component" value="Unassembled WGS sequence"/>
</dbReference>
<feature type="compositionally biased region" description="Low complexity" evidence="5">
    <location>
        <begin position="414"/>
        <end position="426"/>
    </location>
</feature>
<comment type="caution">
    <text evidence="8">The sequence shown here is derived from an EMBL/GenBank/DDBJ whole genome shotgun (WGS) entry which is preliminary data.</text>
</comment>
<feature type="domain" description="EGF-like" evidence="7">
    <location>
        <begin position="94"/>
        <end position="130"/>
    </location>
</feature>
<comment type="caution">
    <text evidence="4">Lacks conserved residue(s) required for the propagation of feature annotation.</text>
</comment>
<dbReference type="PANTHER" id="PTHR12916:SF4">
    <property type="entry name" value="UNINFLATABLE, ISOFORM C"/>
    <property type="match status" value="1"/>
</dbReference>
<evidence type="ECO:0000256" key="1">
    <source>
        <dbReference type="ARBA" id="ARBA00022536"/>
    </source>
</evidence>
<feature type="disulfide bond" evidence="4">
    <location>
        <begin position="120"/>
        <end position="129"/>
    </location>
</feature>
<feature type="domain" description="EGF-like" evidence="7">
    <location>
        <begin position="247"/>
        <end position="283"/>
    </location>
</feature>
<feature type="disulfide bond" evidence="4">
    <location>
        <begin position="273"/>
        <end position="282"/>
    </location>
</feature>
<accession>A0AAN9BHT0</accession>
<keyword evidence="4" id="KW-1015">Disulfide bond</keyword>
<feature type="chain" id="PRO_5042991948" description="EGF-like domain-containing protein" evidence="6">
    <location>
        <begin position="20"/>
        <end position="638"/>
    </location>
</feature>
<evidence type="ECO:0000256" key="6">
    <source>
        <dbReference type="SAM" id="SignalP"/>
    </source>
</evidence>
<keyword evidence="2 6" id="KW-0732">Signal</keyword>
<dbReference type="InterPro" id="IPR003609">
    <property type="entry name" value="Pan_app"/>
</dbReference>
<evidence type="ECO:0000256" key="5">
    <source>
        <dbReference type="SAM" id="MobiDB-lite"/>
    </source>
</evidence>
<dbReference type="PROSITE" id="PS00022">
    <property type="entry name" value="EGF_1"/>
    <property type="match status" value="3"/>
</dbReference>
<proteinExistence type="predicted"/>
<dbReference type="Pfam" id="PF14295">
    <property type="entry name" value="PAN_4"/>
    <property type="match status" value="2"/>
</dbReference>
<dbReference type="SUPFAM" id="SSF57196">
    <property type="entry name" value="EGF/Laminin"/>
    <property type="match status" value="3"/>
</dbReference>
<dbReference type="AlphaFoldDB" id="A0AAN9BHT0"/>
<feature type="region of interest" description="Disordered" evidence="5">
    <location>
        <begin position="404"/>
        <end position="426"/>
    </location>
</feature>
<dbReference type="PROSITE" id="PS50026">
    <property type="entry name" value="EGF_3"/>
    <property type="match status" value="3"/>
</dbReference>
<evidence type="ECO:0000256" key="4">
    <source>
        <dbReference type="PROSITE-ProRule" id="PRU00076"/>
    </source>
</evidence>
<evidence type="ECO:0000313" key="9">
    <source>
        <dbReference type="Proteomes" id="UP001374579"/>
    </source>
</evidence>